<evidence type="ECO:0000256" key="11">
    <source>
        <dbReference type="ARBA" id="ARBA00022918"/>
    </source>
</evidence>
<organism evidence="19">
    <name type="scientific">Oryza sativa subsp. japonica</name>
    <name type="common">Rice</name>
    <dbReference type="NCBI Taxonomy" id="39947"/>
    <lineage>
        <taxon>Eukaryota</taxon>
        <taxon>Viridiplantae</taxon>
        <taxon>Streptophyta</taxon>
        <taxon>Embryophyta</taxon>
        <taxon>Tracheophyta</taxon>
        <taxon>Spermatophyta</taxon>
        <taxon>Magnoliopsida</taxon>
        <taxon>Liliopsida</taxon>
        <taxon>Poales</taxon>
        <taxon>Poaceae</taxon>
        <taxon>BOP clade</taxon>
        <taxon>Oryzoideae</taxon>
        <taxon>Oryzeae</taxon>
        <taxon>Oryzinae</taxon>
        <taxon>Oryza</taxon>
        <taxon>Oryza sativa</taxon>
    </lineage>
</organism>
<dbReference type="GO" id="GO:0015074">
    <property type="term" value="P:DNA integration"/>
    <property type="evidence" value="ECO:0007669"/>
    <property type="project" value="UniProtKB-KW"/>
</dbReference>
<dbReference type="InterPro" id="IPR056924">
    <property type="entry name" value="SH3_Tf2-1"/>
</dbReference>
<evidence type="ECO:0000256" key="1">
    <source>
        <dbReference type="ARBA" id="ARBA00022670"/>
    </source>
</evidence>
<dbReference type="InterPro" id="IPR036397">
    <property type="entry name" value="RNaseH_sf"/>
</dbReference>
<dbReference type="GO" id="GO:0004519">
    <property type="term" value="F:endonuclease activity"/>
    <property type="evidence" value="ECO:0007669"/>
    <property type="project" value="UniProtKB-KW"/>
</dbReference>
<keyword evidence="2" id="KW-0808">Transferase</keyword>
<evidence type="ECO:0000259" key="18">
    <source>
        <dbReference type="PROSITE" id="PS50994"/>
    </source>
</evidence>
<keyword evidence="9" id="KW-0460">Magnesium</keyword>
<evidence type="ECO:0000256" key="6">
    <source>
        <dbReference type="ARBA" id="ARBA00022750"/>
    </source>
</evidence>
<dbReference type="GO" id="GO:0006508">
    <property type="term" value="P:proteolysis"/>
    <property type="evidence" value="ECO:0007669"/>
    <property type="project" value="UniProtKB-KW"/>
</dbReference>
<dbReference type="InterPro" id="IPR041588">
    <property type="entry name" value="Integrase_H2C2"/>
</dbReference>
<dbReference type="SUPFAM" id="SSF56672">
    <property type="entry name" value="DNA/RNA polymerases"/>
    <property type="match status" value="1"/>
</dbReference>
<protein>
    <submittedName>
        <fullName evidence="19">Retrotransposon protein, putative, unclassified</fullName>
    </submittedName>
</protein>
<keyword evidence="3" id="KW-0548">Nucleotidyltransferase</keyword>
<dbReference type="Pfam" id="PF00078">
    <property type="entry name" value="RVT_1"/>
    <property type="match status" value="1"/>
</dbReference>
<keyword evidence="1" id="KW-0645">Protease</keyword>
<evidence type="ECO:0000256" key="16">
    <source>
        <dbReference type="SAM" id="MobiDB-lite"/>
    </source>
</evidence>
<evidence type="ECO:0000259" key="17">
    <source>
        <dbReference type="PROSITE" id="PS50878"/>
    </source>
</evidence>
<dbReference type="GO" id="GO:0046872">
    <property type="term" value="F:metal ion binding"/>
    <property type="evidence" value="ECO:0007669"/>
    <property type="project" value="UniProtKB-KW"/>
</dbReference>
<reference evidence="19" key="2">
    <citation type="submission" date="2005-04" db="EMBL/GenBank/DDBJ databases">
        <authorList>
            <person name="Buell C.R."/>
            <person name="Wing R.A."/>
            <person name="McCombie W.A."/>
            <person name="Ouyang S."/>
        </authorList>
    </citation>
    <scope>NUCLEOTIDE SEQUENCE</scope>
</reference>
<dbReference type="PANTHER" id="PTHR37984">
    <property type="entry name" value="PROTEIN CBG26694"/>
    <property type="match status" value="1"/>
</dbReference>
<dbReference type="Gene3D" id="1.10.340.70">
    <property type="match status" value="1"/>
</dbReference>
<keyword evidence="4" id="KW-0540">Nuclease</keyword>
<dbReference type="InterPro" id="IPR001584">
    <property type="entry name" value="Integrase_cat-core"/>
</dbReference>
<evidence type="ECO:0000256" key="8">
    <source>
        <dbReference type="ARBA" id="ARBA00022801"/>
    </source>
</evidence>
<dbReference type="InterPro" id="IPR012337">
    <property type="entry name" value="RNaseH-like_sf"/>
</dbReference>
<keyword evidence="7" id="KW-0255">Endonuclease</keyword>
<evidence type="ECO:0000256" key="9">
    <source>
        <dbReference type="ARBA" id="ARBA00022842"/>
    </source>
</evidence>
<dbReference type="GO" id="GO:0006310">
    <property type="term" value="P:DNA recombination"/>
    <property type="evidence" value="ECO:0007669"/>
    <property type="project" value="UniProtKB-KW"/>
</dbReference>
<keyword evidence="5" id="KW-0479">Metal-binding</keyword>
<evidence type="ECO:0000256" key="12">
    <source>
        <dbReference type="ARBA" id="ARBA00022932"/>
    </source>
</evidence>
<feature type="domain" description="Integrase catalytic" evidence="18">
    <location>
        <begin position="865"/>
        <end position="1029"/>
    </location>
</feature>
<evidence type="ECO:0000256" key="14">
    <source>
        <dbReference type="ARBA" id="ARBA00023172"/>
    </source>
</evidence>
<evidence type="ECO:0000256" key="3">
    <source>
        <dbReference type="ARBA" id="ARBA00022695"/>
    </source>
</evidence>
<dbReference type="CDD" id="cd01647">
    <property type="entry name" value="RT_LTR"/>
    <property type="match status" value="1"/>
</dbReference>
<gene>
    <name evidence="19" type="ordered locus">LOC_Os12g33280</name>
</gene>
<dbReference type="Gene3D" id="3.30.70.270">
    <property type="match status" value="2"/>
</dbReference>
<name>Q2QPU3_ORYSJ</name>
<dbReference type="FunFam" id="3.30.70.270:FF:000020">
    <property type="entry name" value="Transposon Tf2-6 polyprotein-like Protein"/>
    <property type="match status" value="1"/>
</dbReference>
<dbReference type="GO" id="GO:0003887">
    <property type="term" value="F:DNA-directed DNA polymerase activity"/>
    <property type="evidence" value="ECO:0007669"/>
    <property type="project" value="UniProtKB-KW"/>
</dbReference>
<dbReference type="Pfam" id="PF24626">
    <property type="entry name" value="SH3_Tf2-1"/>
    <property type="match status" value="1"/>
</dbReference>
<dbReference type="InterPro" id="IPR043128">
    <property type="entry name" value="Rev_trsase/Diguanyl_cyclase"/>
</dbReference>
<dbReference type="FunFam" id="3.10.10.10:FF:000007">
    <property type="entry name" value="Retrovirus-related Pol polyprotein from transposon 17.6-like Protein"/>
    <property type="match status" value="1"/>
</dbReference>
<keyword evidence="11" id="KW-0695">RNA-directed DNA polymerase</keyword>
<evidence type="ECO:0000313" key="19">
    <source>
        <dbReference type="EMBL" id="ABA98724.1"/>
    </source>
</evidence>
<dbReference type="PROSITE" id="PS50878">
    <property type="entry name" value="RT_POL"/>
    <property type="match status" value="1"/>
</dbReference>
<dbReference type="InterPro" id="IPR050951">
    <property type="entry name" value="Retrovirus_Pol_polyprotein"/>
</dbReference>
<dbReference type="AlphaFoldDB" id="Q2QPU3"/>
<dbReference type="Pfam" id="PF17921">
    <property type="entry name" value="Integrase_H2C2"/>
    <property type="match status" value="1"/>
</dbReference>
<feature type="region of interest" description="Disordered" evidence="16">
    <location>
        <begin position="84"/>
        <end position="105"/>
    </location>
</feature>
<dbReference type="Gene3D" id="3.10.10.10">
    <property type="entry name" value="HIV Type 1 Reverse Transcriptase, subunit A, domain 1"/>
    <property type="match status" value="1"/>
</dbReference>
<keyword evidence="8" id="KW-0378">Hydrolase</keyword>
<evidence type="ECO:0000256" key="5">
    <source>
        <dbReference type="ARBA" id="ARBA00022723"/>
    </source>
</evidence>
<dbReference type="GO" id="GO:0003964">
    <property type="term" value="F:RNA-directed DNA polymerase activity"/>
    <property type="evidence" value="ECO:0007669"/>
    <property type="project" value="UniProtKB-KW"/>
</dbReference>
<dbReference type="PANTHER" id="PTHR37984:SF5">
    <property type="entry name" value="PROTEIN NYNRIN-LIKE"/>
    <property type="match status" value="1"/>
</dbReference>
<evidence type="ECO:0000256" key="13">
    <source>
        <dbReference type="ARBA" id="ARBA00023125"/>
    </source>
</evidence>
<dbReference type="SUPFAM" id="SSF54160">
    <property type="entry name" value="Chromo domain-like"/>
    <property type="match status" value="1"/>
</dbReference>
<evidence type="ECO:0000256" key="4">
    <source>
        <dbReference type="ARBA" id="ARBA00022722"/>
    </source>
</evidence>
<dbReference type="CDD" id="cd00303">
    <property type="entry name" value="retropepsin_like"/>
    <property type="match status" value="1"/>
</dbReference>
<keyword evidence="6" id="KW-0064">Aspartyl protease</keyword>
<dbReference type="Gene3D" id="3.30.420.10">
    <property type="entry name" value="Ribonuclease H-like superfamily/Ribonuclease H"/>
    <property type="match status" value="1"/>
</dbReference>
<accession>Q2QPU3</accession>
<dbReference type="GO" id="GO:0004190">
    <property type="term" value="F:aspartic-type endopeptidase activity"/>
    <property type="evidence" value="ECO:0007669"/>
    <property type="project" value="UniProtKB-KW"/>
</dbReference>
<dbReference type="GO" id="GO:0003677">
    <property type="term" value="F:DNA binding"/>
    <property type="evidence" value="ECO:0007669"/>
    <property type="project" value="UniProtKB-KW"/>
</dbReference>
<feature type="region of interest" description="Disordered" evidence="16">
    <location>
        <begin position="1224"/>
        <end position="1269"/>
    </location>
</feature>
<dbReference type="SUPFAM" id="SSF53098">
    <property type="entry name" value="Ribonuclease H-like"/>
    <property type="match status" value="1"/>
</dbReference>
<keyword evidence="13" id="KW-0238">DNA-binding</keyword>
<feature type="compositionally biased region" description="Low complexity" evidence="16">
    <location>
        <begin position="1233"/>
        <end position="1244"/>
    </location>
</feature>
<dbReference type="InterPro" id="IPR043502">
    <property type="entry name" value="DNA/RNA_pol_sf"/>
</dbReference>
<keyword evidence="15" id="KW-0511">Multifunctional enzyme</keyword>
<dbReference type="InterPro" id="IPR041577">
    <property type="entry name" value="RT_RNaseH_2"/>
</dbReference>
<evidence type="ECO:0000256" key="2">
    <source>
        <dbReference type="ARBA" id="ARBA00022679"/>
    </source>
</evidence>
<proteinExistence type="predicted"/>
<dbReference type="EMBL" id="DP000011">
    <property type="protein sequence ID" value="ABA98724.1"/>
    <property type="molecule type" value="Genomic_DNA"/>
</dbReference>
<evidence type="ECO:0000256" key="10">
    <source>
        <dbReference type="ARBA" id="ARBA00022908"/>
    </source>
</evidence>
<dbReference type="InterPro" id="IPR005162">
    <property type="entry name" value="Retrotrans_gag_dom"/>
</dbReference>
<dbReference type="InterPro" id="IPR016197">
    <property type="entry name" value="Chromo-like_dom_sf"/>
</dbReference>
<evidence type="ECO:0000256" key="15">
    <source>
        <dbReference type="ARBA" id="ARBA00023268"/>
    </source>
</evidence>
<sequence>MATIQKQNTAIQASMGSLEEIKPMVVELASWKPAVDKAMTEMRDDLGDLRQQVERISRNPILAVKPADLPPLLPTPTVPQISVPKEEETASKGADASPGPLGHGVATMNRGKASGDDFSPTSLPAKDCPQFEGENPRAWKMKCETYFRVSGISPDVWVGVAALQFSGSALVWLQSTNTHVELMGWNDFSEAVCAKFGREEFQSLIRQFKRLRQEGTILSYVEKFNELMHQLYAHHPSWNSVFFITEFLDGLKPEVSSAVILHRPNDLDTAVDLACLQEEVLEAGRRDSHRIDGGFSHRTGQRPVGNVAFTPGRAGGRVDDRTQPLEDRVAALRAYRKAKGLCHTCGEKWSREHKCGPTVQLHVVEELLDLLEEPDGEAKSAGTDELTEKASETVSEVCQISKEAMLGTESSGTLRLQGLIQQYEIMMLVDSGSTHSFISEEMASKIRGNQKTVQAFRVRVADGGILQSQKDEIERQVADMLQQGIIQPSSSPFSSPVLLVLKKDLTWRFCIDYRHLNAITVKNRYPLPIIDELLDELAGSCLFTSFDLRAGYHQIRMRPEDEHKTAFKTHNGHYEFRVMSYGLTSAPATFQVLMNQILAPLLRKGVLVFTDDILIYSQNLDDHVALLRRVFQLLTDHQLKVKRSKCSFARASLPYLGHVISAEGVATDSKNIQAVHNWAVPCNVKEVRGFLGLAGYYRKFVHSFGIISRPLTDLLKKNVVFVWTSEHQASFDALKEALVSAPVLALPDFSKVFEIETDASDKGVGAVLMQAGHPPEALPEYRLQNGIIYHKGRIWLGNNVELQTKVLTALHNAAIGGHSGTQATFSRVNKLFAWPGLRKAVRQFVSACSICKQAKAERVRYPGFLQPLPVPEHAWQTVSLDFIEGLPSSSGFDCILVVVDKFSKYAHFVALAHPFTAFDVALAYLNNVYKMHGLPQHLISDRDRIFTSALWKELFQLADTQLQMSSAYHPQTDGQTERVNQCLETFLRCFVHACPKRWYRWLALAEFWYNTAFHSALDKSPFEVLYGHSPRHFGVFDRFECAVPDLQDWLKEREVITSLPRQHLLRAQQSMKLQADKKRSDREFAVGDWVFLKAQPHAQFSMTGRSNHKLAFRYFGPFQILARIGSVAYRLQLPTTCAIHPVVHVSQLRQASSPAPDSSIQDLPALTEDEALPVQILARRAVKKGAGAVEQLKIRWSGQTSAEATWEDGAALRARFPEAPAWGQAVSEEEGNVTGTVPGPTMPTASNPVKTRPARERMPNVRVTGPEWT</sequence>
<dbReference type="Pfam" id="PF17919">
    <property type="entry name" value="RT_RNaseH_2"/>
    <property type="match status" value="1"/>
</dbReference>
<keyword evidence="10" id="KW-0229">DNA integration</keyword>
<reference evidence="19" key="3">
    <citation type="submission" date="2006-01" db="EMBL/GenBank/DDBJ databases">
        <authorList>
            <person name="Buell R."/>
        </authorList>
    </citation>
    <scope>NUCLEOTIDE SEQUENCE</scope>
</reference>
<evidence type="ECO:0000256" key="7">
    <source>
        <dbReference type="ARBA" id="ARBA00022759"/>
    </source>
</evidence>
<feature type="domain" description="Reverse transcriptase" evidence="17">
    <location>
        <begin position="481"/>
        <end position="660"/>
    </location>
</feature>
<dbReference type="PROSITE" id="PS50994">
    <property type="entry name" value="INTEGRASE"/>
    <property type="match status" value="1"/>
</dbReference>
<keyword evidence="12" id="KW-0239">DNA-directed DNA polymerase</keyword>
<keyword evidence="14" id="KW-0233">DNA recombination</keyword>
<dbReference type="Pfam" id="PF03732">
    <property type="entry name" value="Retrotrans_gag"/>
    <property type="match status" value="1"/>
</dbReference>
<dbReference type="InterPro" id="IPR000477">
    <property type="entry name" value="RT_dom"/>
</dbReference>
<reference evidence="19" key="1">
    <citation type="journal article" date="2005" name="BMC Biol.">
        <title>The sequence of rice chromosomes 11 and 12, rich in disease resistance genes and recent gene duplications.</title>
        <authorList>
            <consortium name="The rice chromosomes 11 and 12 sequencing consortia"/>
        </authorList>
    </citation>
    <scope>NUCLEOTIDE SEQUENCE [LARGE SCALE GENOMIC DNA]</scope>
</reference>